<dbReference type="InterPro" id="IPR011059">
    <property type="entry name" value="Metal-dep_hydrolase_composite"/>
</dbReference>
<dbReference type="GO" id="GO:0046872">
    <property type="term" value="F:metal ion binding"/>
    <property type="evidence" value="ECO:0007669"/>
    <property type="project" value="InterPro"/>
</dbReference>
<evidence type="ECO:0000256" key="2">
    <source>
        <dbReference type="ARBA" id="ARBA00022975"/>
    </source>
</evidence>
<dbReference type="InterPro" id="IPR013108">
    <property type="entry name" value="Amidohydro_3"/>
</dbReference>
<dbReference type="SUPFAM" id="SSF51556">
    <property type="entry name" value="Metallo-dependent hydrolases"/>
    <property type="match status" value="1"/>
</dbReference>
<dbReference type="GO" id="GO:0005737">
    <property type="term" value="C:cytoplasm"/>
    <property type="evidence" value="ECO:0007669"/>
    <property type="project" value="TreeGrafter"/>
</dbReference>
<evidence type="ECO:0000259" key="3">
    <source>
        <dbReference type="Pfam" id="PF07969"/>
    </source>
</evidence>
<evidence type="ECO:0000256" key="1">
    <source>
        <dbReference type="ARBA" id="ARBA00022833"/>
    </source>
</evidence>
<dbReference type="GO" id="GO:0004038">
    <property type="term" value="F:allantoinase activity"/>
    <property type="evidence" value="ECO:0007669"/>
    <property type="project" value="TreeGrafter"/>
</dbReference>
<gene>
    <name evidence="5" type="primary">pyrC</name>
    <name evidence="5" type="ORF">NYP16_04015</name>
</gene>
<dbReference type="InterPro" id="IPR004722">
    <property type="entry name" value="DHOase"/>
</dbReference>
<keyword evidence="2" id="KW-0665">Pyrimidine biosynthesis</keyword>
<organism evidence="5 6">
    <name type="scientific">Govanella unica</name>
    <dbReference type="NCBI Taxonomy" id="2975056"/>
    <lineage>
        <taxon>Bacteria</taxon>
        <taxon>Pseudomonadati</taxon>
        <taxon>Pseudomonadota</taxon>
        <taxon>Alphaproteobacteria</taxon>
        <taxon>Emcibacterales</taxon>
        <taxon>Govanellaceae</taxon>
        <taxon>Govanella</taxon>
    </lineage>
</organism>
<accession>A0A9X3TWR6</accession>
<feature type="domain" description="Dihydroorotase catalytic" evidence="4">
    <location>
        <begin position="55"/>
        <end position="239"/>
    </location>
</feature>
<dbReference type="Pfam" id="PF07969">
    <property type="entry name" value="Amidohydro_3"/>
    <property type="match status" value="1"/>
</dbReference>
<dbReference type="GO" id="GO:0006221">
    <property type="term" value="P:pyrimidine nucleotide biosynthetic process"/>
    <property type="evidence" value="ECO:0007669"/>
    <property type="project" value="UniProtKB-KW"/>
</dbReference>
<name>A0A9X3TWR6_9PROT</name>
<dbReference type="SUPFAM" id="SSF51338">
    <property type="entry name" value="Composite domain of metallo-dependent hydrolases"/>
    <property type="match status" value="1"/>
</dbReference>
<dbReference type="NCBIfam" id="TIGR00857">
    <property type="entry name" value="pyrC_multi"/>
    <property type="match status" value="1"/>
</dbReference>
<dbReference type="AlphaFoldDB" id="A0A9X3TWR6"/>
<dbReference type="Gene3D" id="3.20.20.140">
    <property type="entry name" value="Metal-dependent hydrolases"/>
    <property type="match status" value="1"/>
</dbReference>
<dbReference type="GO" id="GO:0006145">
    <property type="term" value="P:purine nucleobase catabolic process"/>
    <property type="evidence" value="ECO:0007669"/>
    <property type="project" value="TreeGrafter"/>
</dbReference>
<dbReference type="InterPro" id="IPR024403">
    <property type="entry name" value="DHOase_cat"/>
</dbReference>
<dbReference type="Gene3D" id="2.30.40.10">
    <property type="entry name" value="Urease, subunit C, domain 1"/>
    <property type="match status" value="1"/>
</dbReference>
<dbReference type="EMBL" id="JANWOI010000001">
    <property type="protein sequence ID" value="MDA5193120.1"/>
    <property type="molecule type" value="Genomic_DNA"/>
</dbReference>
<dbReference type="PANTHER" id="PTHR43668:SF2">
    <property type="entry name" value="ALLANTOINASE"/>
    <property type="match status" value="1"/>
</dbReference>
<keyword evidence="5" id="KW-0378">Hydrolase</keyword>
<keyword evidence="1" id="KW-0862">Zinc</keyword>
<dbReference type="Proteomes" id="UP001141619">
    <property type="component" value="Unassembled WGS sequence"/>
</dbReference>
<evidence type="ECO:0000259" key="4">
    <source>
        <dbReference type="Pfam" id="PF12890"/>
    </source>
</evidence>
<comment type="caution">
    <text evidence="5">The sequence shown here is derived from an EMBL/GenBank/DDBJ whole genome shotgun (WGS) entry which is preliminary data.</text>
</comment>
<reference evidence="5" key="1">
    <citation type="submission" date="2022-08" db="EMBL/GenBank/DDBJ databases">
        <authorList>
            <person name="Vandamme P."/>
            <person name="Hettiarachchi A."/>
            <person name="Peeters C."/>
            <person name="Cnockaert M."/>
            <person name="Carlier A."/>
        </authorList>
    </citation>
    <scope>NUCLEOTIDE SEQUENCE</scope>
    <source>
        <strain evidence="5">LMG 31809</strain>
    </source>
</reference>
<dbReference type="CDD" id="cd01317">
    <property type="entry name" value="DHOase_IIa"/>
    <property type="match status" value="1"/>
</dbReference>
<feature type="domain" description="Amidohydrolase 3" evidence="3">
    <location>
        <begin position="335"/>
        <end position="425"/>
    </location>
</feature>
<keyword evidence="6" id="KW-1185">Reference proteome</keyword>
<reference evidence="5" key="2">
    <citation type="journal article" date="2023" name="Syst. Appl. Microbiol.">
        <title>Govania unica gen. nov., sp. nov., a rare biosphere bacterium that represents a novel family in the class Alphaproteobacteria.</title>
        <authorList>
            <person name="Vandamme P."/>
            <person name="Peeters C."/>
            <person name="Hettiarachchi A."/>
            <person name="Cnockaert M."/>
            <person name="Carlier A."/>
        </authorList>
    </citation>
    <scope>NUCLEOTIDE SEQUENCE</scope>
    <source>
        <strain evidence="5">LMG 31809</strain>
    </source>
</reference>
<evidence type="ECO:0000313" key="5">
    <source>
        <dbReference type="EMBL" id="MDA5193120.1"/>
    </source>
</evidence>
<evidence type="ECO:0000313" key="6">
    <source>
        <dbReference type="Proteomes" id="UP001141619"/>
    </source>
</evidence>
<dbReference type="InterPro" id="IPR032466">
    <property type="entry name" value="Metal_Hydrolase"/>
</dbReference>
<dbReference type="RefSeq" id="WP_274942814.1">
    <property type="nucleotide sequence ID" value="NZ_JANWOI010000001.1"/>
</dbReference>
<dbReference type="EC" id="3.5.2.3" evidence="5"/>
<dbReference type="GO" id="GO:0004151">
    <property type="term" value="F:dihydroorotase activity"/>
    <property type="evidence" value="ECO:0007669"/>
    <property type="project" value="UniProtKB-EC"/>
</dbReference>
<protein>
    <submittedName>
        <fullName evidence="5">Dihydroorotase</fullName>
        <ecNumber evidence="5">3.5.2.3</ecNumber>
    </submittedName>
</protein>
<dbReference type="InterPro" id="IPR050138">
    <property type="entry name" value="DHOase/Allantoinase_Hydrolase"/>
</dbReference>
<proteinExistence type="predicted"/>
<sequence>MTSHVFVNVRLLDPASGLDAMGGLVVEDGKIVAAGANIRAGDAPEGATVIDGDGHCLAPGLIDSRVFVGEPGAEHKETLASASQSAAAGGVTTIITMPSTKPAIDGVSLVEYMARRRSDDVLVNVVPMAAATKRLEGKEMTEIGLLTNAGAVAFTDGRTAVADASVMMKILKYGRMFDALLVQHPEEPTLSKGVMNAGELSTRLGLSGSTPLAELLMIERDIRLAEATGGRLHFAHVTAAGSLAAVRAAKARGIRITCGVTPPHFALNELVVGDYRTFAKISPPLRAEDDRLAVIEGLKDGTIDVIASGHDPQDAESKRLPFAQAAFGAVGLETLLPVSMELYHNGYLSLLEVIDRLTRRPAELFKLPGGRLAVGAPADLVLFDPDLAIRIDADRFRSKSKNTPFDEQPAQGKVMLTMVGGRVVYSAQA</sequence>
<dbReference type="PANTHER" id="PTHR43668">
    <property type="entry name" value="ALLANTOINASE"/>
    <property type="match status" value="1"/>
</dbReference>
<dbReference type="Pfam" id="PF12890">
    <property type="entry name" value="DHOase"/>
    <property type="match status" value="1"/>
</dbReference>